<evidence type="ECO:0000256" key="7">
    <source>
        <dbReference type="ARBA" id="ARBA00022679"/>
    </source>
</evidence>
<dbReference type="Gene3D" id="3.30.565.10">
    <property type="entry name" value="Histidine kinase-like ATPase, C-terminal domain"/>
    <property type="match status" value="1"/>
</dbReference>
<keyword evidence="11" id="KW-0067">ATP-binding</keyword>
<protein>
    <recommendedName>
        <fullName evidence="4">histidine kinase</fullName>
        <ecNumber evidence="4">2.7.13.3</ecNumber>
    </recommendedName>
</protein>
<evidence type="ECO:0000256" key="12">
    <source>
        <dbReference type="ARBA" id="ARBA00022989"/>
    </source>
</evidence>
<dbReference type="InterPro" id="IPR003594">
    <property type="entry name" value="HATPase_dom"/>
</dbReference>
<evidence type="ECO:0000256" key="1">
    <source>
        <dbReference type="ARBA" id="ARBA00000085"/>
    </source>
</evidence>
<dbReference type="SUPFAM" id="SSF158472">
    <property type="entry name" value="HAMP domain-like"/>
    <property type="match status" value="1"/>
</dbReference>
<dbReference type="InterPro" id="IPR004358">
    <property type="entry name" value="Sig_transdc_His_kin-like_C"/>
</dbReference>
<dbReference type="FunFam" id="1.10.287.130:FF:000001">
    <property type="entry name" value="Two-component sensor histidine kinase"/>
    <property type="match status" value="1"/>
</dbReference>
<keyword evidence="8 16" id="KW-0812">Transmembrane</keyword>
<dbReference type="InterPro" id="IPR003660">
    <property type="entry name" value="HAMP_dom"/>
</dbReference>
<dbReference type="Gene3D" id="1.10.287.130">
    <property type="match status" value="1"/>
</dbReference>
<accession>A0AAN1XTB1</accession>
<sequence>MVVIALGAVAIDFALRSLLVDQAKAQIAQTADQIALVAREASSFGFSEDAAPVLIRLSDRATLDRWASANEYIQIDTAQGQILGKSSNLGGVAFAPVTPGGDRQYTMMRVGGVRPTTMLVLDRVLTDAEGRALAVAHVGERLDIVDELTGRARAILLAVTIAAMIMIAGASYFVAQSATDPIERLTAAVAEIGSERLDRRLRWQRRDEVGRLAAAFDAMLDRLQSAFARERQFISDASHELRTPLTVINANAQMLQRWGDRDPQVLRTSLEAIADESGRLAAMVSGMLTLAKAESGDAIPKEPLVVERIVDDVVLHAREPAHVKGLRLEARHPVAAQTVVVGDAGLLRQLITNLVDNAIKFTESGEVAVAVRRDDGHAIVEVADTGPGIDDAAADRLFDRFFRGDPAHARNIEGTGLGLAIVRSIARVHGGTVSASRRPEGGSVFSVSLPAEPESFTPAQ</sequence>
<keyword evidence="20" id="KW-1185">Reference proteome</keyword>
<reference evidence="19 20" key="1">
    <citation type="journal article" date="2022" name="ISME Commun">
        <title>Vulcanimicrobium alpinus gen. nov. sp. nov., the first cultivated representative of the candidate phylum 'Eremiobacterota', is a metabolically versatile aerobic anoxygenic phototroph.</title>
        <authorList>
            <person name="Yabe S."/>
            <person name="Muto K."/>
            <person name="Abe K."/>
            <person name="Yokota A."/>
            <person name="Staudigel H."/>
            <person name="Tebo B.M."/>
        </authorList>
    </citation>
    <scope>NUCLEOTIDE SEQUENCE [LARGE SCALE GENOMIC DNA]</scope>
    <source>
        <strain evidence="19 20">WC8-2</strain>
    </source>
</reference>
<dbReference type="PANTHER" id="PTHR45436">
    <property type="entry name" value="SENSOR HISTIDINE KINASE YKOH"/>
    <property type="match status" value="1"/>
</dbReference>
<dbReference type="CDD" id="cd06225">
    <property type="entry name" value="HAMP"/>
    <property type="match status" value="1"/>
</dbReference>
<dbReference type="InterPro" id="IPR003661">
    <property type="entry name" value="HisK_dim/P_dom"/>
</dbReference>
<keyword evidence="13" id="KW-0902">Two-component regulatory system</keyword>
<dbReference type="FunFam" id="3.30.565.10:FF:000023">
    <property type="entry name" value="PAS domain-containing sensor histidine kinase"/>
    <property type="match status" value="1"/>
</dbReference>
<organism evidence="19 20">
    <name type="scientific">Vulcanimicrobium alpinum</name>
    <dbReference type="NCBI Taxonomy" id="3016050"/>
    <lineage>
        <taxon>Bacteria</taxon>
        <taxon>Bacillati</taxon>
        <taxon>Vulcanimicrobiota</taxon>
        <taxon>Vulcanimicrobiia</taxon>
        <taxon>Vulcanimicrobiales</taxon>
        <taxon>Vulcanimicrobiaceae</taxon>
        <taxon>Vulcanimicrobium</taxon>
    </lineage>
</organism>
<dbReference type="SMART" id="SM00304">
    <property type="entry name" value="HAMP"/>
    <property type="match status" value="1"/>
</dbReference>
<dbReference type="PROSITE" id="PS50109">
    <property type="entry name" value="HIS_KIN"/>
    <property type="match status" value="1"/>
</dbReference>
<evidence type="ECO:0000256" key="13">
    <source>
        <dbReference type="ARBA" id="ARBA00023012"/>
    </source>
</evidence>
<evidence type="ECO:0000256" key="14">
    <source>
        <dbReference type="ARBA" id="ARBA00023136"/>
    </source>
</evidence>
<dbReference type="GO" id="GO:0005886">
    <property type="term" value="C:plasma membrane"/>
    <property type="evidence" value="ECO:0007669"/>
    <property type="project" value="UniProtKB-SubCell"/>
</dbReference>
<dbReference type="InterPro" id="IPR036097">
    <property type="entry name" value="HisK_dim/P_sf"/>
</dbReference>
<evidence type="ECO:0000256" key="6">
    <source>
        <dbReference type="ARBA" id="ARBA00022553"/>
    </source>
</evidence>
<keyword evidence="14 16" id="KW-0472">Membrane</keyword>
<dbReference type="Pfam" id="PF00512">
    <property type="entry name" value="HisKA"/>
    <property type="match status" value="1"/>
</dbReference>
<dbReference type="GO" id="GO:0005524">
    <property type="term" value="F:ATP binding"/>
    <property type="evidence" value="ECO:0007669"/>
    <property type="project" value="UniProtKB-KW"/>
</dbReference>
<feature type="domain" description="Histidine kinase" evidence="17">
    <location>
        <begin position="236"/>
        <end position="453"/>
    </location>
</feature>
<evidence type="ECO:0000256" key="10">
    <source>
        <dbReference type="ARBA" id="ARBA00022777"/>
    </source>
</evidence>
<dbReference type="PRINTS" id="PR00344">
    <property type="entry name" value="BCTRLSENSOR"/>
</dbReference>
<name>A0AAN1XTB1_UNVUL</name>
<evidence type="ECO:0000256" key="4">
    <source>
        <dbReference type="ARBA" id="ARBA00012438"/>
    </source>
</evidence>
<evidence type="ECO:0000256" key="11">
    <source>
        <dbReference type="ARBA" id="ARBA00022840"/>
    </source>
</evidence>
<dbReference type="Pfam" id="PF00672">
    <property type="entry name" value="HAMP"/>
    <property type="match status" value="1"/>
</dbReference>
<dbReference type="Gene3D" id="6.10.340.10">
    <property type="match status" value="1"/>
</dbReference>
<keyword evidence="12 16" id="KW-1133">Transmembrane helix</keyword>
<dbReference type="Pfam" id="PF02518">
    <property type="entry name" value="HATPase_c"/>
    <property type="match status" value="1"/>
</dbReference>
<dbReference type="EC" id="2.7.13.3" evidence="4"/>
<dbReference type="GO" id="GO:0000155">
    <property type="term" value="F:phosphorelay sensor kinase activity"/>
    <property type="evidence" value="ECO:0007669"/>
    <property type="project" value="InterPro"/>
</dbReference>
<dbReference type="InterPro" id="IPR050428">
    <property type="entry name" value="TCS_sensor_his_kinase"/>
</dbReference>
<dbReference type="CDD" id="cd00082">
    <property type="entry name" value="HisKA"/>
    <property type="match status" value="1"/>
</dbReference>
<keyword evidence="9" id="KW-0547">Nucleotide-binding</keyword>
<evidence type="ECO:0000256" key="15">
    <source>
        <dbReference type="SAM" id="MobiDB-lite"/>
    </source>
</evidence>
<evidence type="ECO:0000313" key="20">
    <source>
        <dbReference type="Proteomes" id="UP001317532"/>
    </source>
</evidence>
<comment type="subcellular location">
    <subcellularLocation>
        <location evidence="2">Cell membrane</location>
    </subcellularLocation>
    <subcellularLocation>
        <location evidence="3">Membrane raft</location>
        <topology evidence="3">Multi-pass membrane protein</topology>
    </subcellularLocation>
</comment>
<dbReference type="PANTHER" id="PTHR45436:SF5">
    <property type="entry name" value="SENSOR HISTIDINE KINASE TRCS"/>
    <property type="match status" value="1"/>
</dbReference>
<dbReference type="EMBL" id="AP025523">
    <property type="protein sequence ID" value="BDE05254.1"/>
    <property type="molecule type" value="Genomic_DNA"/>
</dbReference>
<dbReference type="InterPro" id="IPR005467">
    <property type="entry name" value="His_kinase_dom"/>
</dbReference>
<dbReference type="GO" id="GO:0045121">
    <property type="term" value="C:membrane raft"/>
    <property type="evidence" value="ECO:0007669"/>
    <property type="project" value="UniProtKB-SubCell"/>
</dbReference>
<evidence type="ECO:0000256" key="3">
    <source>
        <dbReference type="ARBA" id="ARBA00004314"/>
    </source>
</evidence>
<evidence type="ECO:0000256" key="8">
    <source>
        <dbReference type="ARBA" id="ARBA00022692"/>
    </source>
</evidence>
<keyword evidence="10" id="KW-0418">Kinase</keyword>
<evidence type="ECO:0000256" key="16">
    <source>
        <dbReference type="SAM" id="Phobius"/>
    </source>
</evidence>
<dbReference type="CDD" id="cd00075">
    <property type="entry name" value="HATPase"/>
    <property type="match status" value="1"/>
</dbReference>
<dbReference type="SUPFAM" id="SSF47384">
    <property type="entry name" value="Homodimeric domain of signal transducing histidine kinase"/>
    <property type="match status" value="1"/>
</dbReference>
<evidence type="ECO:0000256" key="2">
    <source>
        <dbReference type="ARBA" id="ARBA00004236"/>
    </source>
</evidence>
<feature type="transmembrane region" description="Helical" evidence="16">
    <location>
        <begin position="154"/>
        <end position="175"/>
    </location>
</feature>
<evidence type="ECO:0000259" key="18">
    <source>
        <dbReference type="PROSITE" id="PS50885"/>
    </source>
</evidence>
<dbReference type="Proteomes" id="UP001317532">
    <property type="component" value="Chromosome"/>
</dbReference>
<dbReference type="KEGG" id="vab:WPS_05300"/>
<proteinExistence type="predicted"/>
<evidence type="ECO:0000256" key="9">
    <source>
        <dbReference type="ARBA" id="ARBA00022741"/>
    </source>
</evidence>
<feature type="domain" description="HAMP" evidence="18">
    <location>
        <begin position="176"/>
        <end position="228"/>
    </location>
</feature>
<comment type="catalytic activity">
    <reaction evidence="1">
        <text>ATP + protein L-histidine = ADP + protein N-phospho-L-histidine.</text>
        <dbReference type="EC" id="2.7.13.3"/>
    </reaction>
</comment>
<dbReference type="PROSITE" id="PS50885">
    <property type="entry name" value="HAMP"/>
    <property type="match status" value="1"/>
</dbReference>
<keyword evidence="6" id="KW-0597">Phosphoprotein</keyword>
<keyword evidence="7" id="KW-0808">Transferase</keyword>
<feature type="region of interest" description="Disordered" evidence="15">
    <location>
        <begin position="432"/>
        <end position="460"/>
    </location>
</feature>
<dbReference type="SMART" id="SM00388">
    <property type="entry name" value="HisKA"/>
    <property type="match status" value="1"/>
</dbReference>
<keyword evidence="5" id="KW-1003">Cell membrane</keyword>
<dbReference type="SMART" id="SM00387">
    <property type="entry name" value="HATPase_c"/>
    <property type="match status" value="1"/>
</dbReference>
<evidence type="ECO:0000313" key="19">
    <source>
        <dbReference type="EMBL" id="BDE05254.1"/>
    </source>
</evidence>
<dbReference type="SUPFAM" id="SSF55874">
    <property type="entry name" value="ATPase domain of HSP90 chaperone/DNA topoisomerase II/histidine kinase"/>
    <property type="match status" value="1"/>
</dbReference>
<evidence type="ECO:0000256" key="5">
    <source>
        <dbReference type="ARBA" id="ARBA00022475"/>
    </source>
</evidence>
<gene>
    <name evidence="19" type="ORF">WPS_05300</name>
</gene>
<dbReference type="InterPro" id="IPR036890">
    <property type="entry name" value="HATPase_C_sf"/>
</dbReference>
<dbReference type="AlphaFoldDB" id="A0AAN1XTB1"/>
<evidence type="ECO:0000259" key="17">
    <source>
        <dbReference type="PROSITE" id="PS50109"/>
    </source>
</evidence>